<keyword evidence="1" id="KW-0378">Hydrolase</keyword>
<dbReference type="PANTHER" id="PTHR45629">
    <property type="entry name" value="SNF2/RAD54 FAMILY MEMBER"/>
    <property type="match status" value="1"/>
</dbReference>
<dbReference type="GO" id="GO:0004386">
    <property type="term" value="F:helicase activity"/>
    <property type="evidence" value="ECO:0007669"/>
    <property type="project" value="UniProtKB-KW"/>
</dbReference>
<evidence type="ECO:0000256" key="2">
    <source>
        <dbReference type="SAM" id="MobiDB-lite"/>
    </source>
</evidence>
<keyword evidence="5" id="KW-1185">Reference proteome</keyword>
<organism evidence="4 5">
    <name type="scientific">Aquarana catesbeiana</name>
    <name type="common">American bullfrog</name>
    <name type="synonym">Rana catesbeiana</name>
    <dbReference type="NCBI Taxonomy" id="8400"/>
    <lineage>
        <taxon>Eukaryota</taxon>
        <taxon>Metazoa</taxon>
        <taxon>Chordata</taxon>
        <taxon>Craniata</taxon>
        <taxon>Vertebrata</taxon>
        <taxon>Euteleostomi</taxon>
        <taxon>Amphibia</taxon>
        <taxon>Batrachia</taxon>
        <taxon>Anura</taxon>
        <taxon>Neobatrachia</taxon>
        <taxon>Ranoidea</taxon>
        <taxon>Ranidae</taxon>
        <taxon>Aquarana</taxon>
    </lineage>
</organism>
<evidence type="ECO:0000313" key="4">
    <source>
        <dbReference type="EMBL" id="PIO33171.1"/>
    </source>
</evidence>
<dbReference type="GO" id="GO:0005524">
    <property type="term" value="F:ATP binding"/>
    <property type="evidence" value="ECO:0007669"/>
    <property type="project" value="InterPro"/>
</dbReference>
<reference evidence="5" key="1">
    <citation type="journal article" date="2017" name="Nat. Commun.">
        <title>The North American bullfrog draft genome provides insight into hormonal regulation of long noncoding RNA.</title>
        <authorList>
            <person name="Hammond S.A."/>
            <person name="Warren R.L."/>
            <person name="Vandervalk B.P."/>
            <person name="Kucuk E."/>
            <person name="Khan H."/>
            <person name="Gibb E.A."/>
            <person name="Pandoh P."/>
            <person name="Kirk H."/>
            <person name="Zhao Y."/>
            <person name="Jones M."/>
            <person name="Mungall A.J."/>
            <person name="Coope R."/>
            <person name="Pleasance S."/>
            <person name="Moore R.A."/>
            <person name="Holt R.A."/>
            <person name="Round J.M."/>
            <person name="Ohora S."/>
            <person name="Walle B.V."/>
            <person name="Veldhoen N."/>
            <person name="Helbing C.C."/>
            <person name="Birol I."/>
        </authorList>
    </citation>
    <scope>NUCLEOTIDE SEQUENCE [LARGE SCALE GENOMIC DNA]</scope>
</reference>
<dbReference type="InterPro" id="IPR027417">
    <property type="entry name" value="P-loop_NTPase"/>
</dbReference>
<name>A0A2G9S139_AQUCT</name>
<dbReference type="InterPro" id="IPR050496">
    <property type="entry name" value="SNF2_RAD54_helicase_repair"/>
</dbReference>
<feature type="compositionally biased region" description="Basic residues" evidence="2">
    <location>
        <begin position="177"/>
        <end position="188"/>
    </location>
</feature>
<feature type="non-terminal residue" evidence="4">
    <location>
        <position position="1"/>
    </location>
</feature>
<dbReference type="EMBL" id="KV928744">
    <property type="protein sequence ID" value="PIO33171.1"/>
    <property type="molecule type" value="Genomic_DNA"/>
</dbReference>
<keyword evidence="1" id="KW-0347">Helicase</keyword>
<dbReference type="AlphaFoldDB" id="A0A2G9S139"/>
<dbReference type="GO" id="GO:0008094">
    <property type="term" value="F:ATP-dependent activity, acting on DNA"/>
    <property type="evidence" value="ECO:0007669"/>
    <property type="project" value="TreeGrafter"/>
</dbReference>
<dbReference type="GO" id="GO:0005634">
    <property type="term" value="C:nucleus"/>
    <property type="evidence" value="ECO:0007669"/>
    <property type="project" value="TreeGrafter"/>
</dbReference>
<accession>A0A2G9S139</accession>
<feature type="compositionally biased region" description="Polar residues" evidence="2">
    <location>
        <begin position="117"/>
        <end position="133"/>
    </location>
</feature>
<keyword evidence="1" id="KW-0067">ATP-binding</keyword>
<protein>
    <recommendedName>
        <fullName evidence="3">SNF2 N-terminal domain-containing protein</fullName>
    </recommendedName>
</protein>
<dbReference type="Pfam" id="PF00176">
    <property type="entry name" value="SNF2-rel_dom"/>
    <property type="match status" value="1"/>
</dbReference>
<feature type="compositionally biased region" description="Basic residues" evidence="2">
    <location>
        <begin position="67"/>
        <end position="79"/>
    </location>
</feature>
<dbReference type="PANTHER" id="PTHR45629:SF7">
    <property type="entry name" value="DNA EXCISION REPAIR PROTEIN ERCC-6-RELATED"/>
    <property type="match status" value="1"/>
</dbReference>
<dbReference type="Gene3D" id="3.40.50.10810">
    <property type="entry name" value="Tandem AAA-ATPase domain"/>
    <property type="match status" value="1"/>
</dbReference>
<evidence type="ECO:0000313" key="5">
    <source>
        <dbReference type="Proteomes" id="UP000228934"/>
    </source>
</evidence>
<keyword evidence="1" id="KW-0547">Nucleotide-binding</keyword>
<dbReference type="InterPro" id="IPR000330">
    <property type="entry name" value="SNF2_N"/>
</dbReference>
<evidence type="ECO:0000259" key="3">
    <source>
        <dbReference type="Pfam" id="PF00176"/>
    </source>
</evidence>
<dbReference type="SUPFAM" id="SSF52540">
    <property type="entry name" value="P-loop containing nucleoside triphosphate hydrolases"/>
    <property type="match status" value="1"/>
</dbReference>
<evidence type="ECO:0000256" key="1">
    <source>
        <dbReference type="ARBA" id="ARBA00022806"/>
    </source>
</evidence>
<feature type="domain" description="SNF2 N-terminal" evidence="3">
    <location>
        <begin position="272"/>
        <end position="319"/>
    </location>
</feature>
<dbReference type="GO" id="GO:0006283">
    <property type="term" value="P:transcription-coupled nucleotide-excision repair"/>
    <property type="evidence" value="ECO:0007669"/>
    <property type="project" value="TreeGrafter"/>
</dbReference>
<dbReference type="InterPro" id="IPR038718">
    <property type="entry name" value="SNF2-like_sf"/>
</dbReference>
<feature type="compositionally biased region" description="Basic residues" evidence="2">
    <location>
        <begin position="105"/>
        <end position="115"/>
    </location>
</feature>
<sequence length="329" mass="38131">DVLTTSLGSMLMPCQDSEWEDLIRTGQMTPFGTKILPKEDRKPRRLMLNDASDFEKYLADQAEMAAHRKRNFTPKKERKKPAVQEDPTKINNTNKLLTIPNAEKRMKKKMRKLQKKAFQSQFRTGIPRKNNSIPEEGSQGDDNEESVYTSETKEESIDEDDEWVQDSPGSDYELKPLPRKATTKRPRHPVLDPEFLPSSDEEETESANTGKGRRCRDDGNFKYYKHRLRQWQKQLSKQAEQHRAAEESEDSDVEFDESFRLPGVLWKKLYKYQQTGVRWLWELHCQQAGGILGDEMGLGKTIQIIAFLAGLSYSRIRTRGSDYRQVAVP</sequence>
<dbReference type="Proteomes" id="UP000228934">
    <property type="component" value="Unassembled WGS sequence"/>
</dbReference>
<dbReference type="OrthoDB" id="413460at2759"/>
<feature type="region of interest" description="Disordered" evidence="2">
    <location>
        <begin position="65"/>
        <end position="218"/>
    </location>
</feature>
<gene>
    <name evidence="4" type="ORF">AB205_0172680</name>
</gene>
<proteinExistence type="predicted"/>